<dbReference type="Proteomes" id="UP000051254">
    <property type="component" value="Unassembled WGS sequence"/>
</dbReference>
<comment type="caution">
    <text evidence="8">The sequence shown here is derived from an EMBL/GenBank/DDBJ whole genome shotgun (WGS) entry which is preliminary data.</text>
</comment>
<protein>
    <recommendedName>
        <fullName evidence="10">Secretion protein</fullName>
    </recommendedName>
</protein>
<keyword evidence="3 7" id="KW-0812">Transmembrane</keyword>
<comment type="similarity">
    <text evidence="2">Belongs to the TrbI/VirB10 family.</text>
</comment>
<dbReference type="EMBL" id="LDJH01000013">
    <property type="protein sequence ID" value="KRG57879.1"/>
    <property type="molecule type" value="Genomic_DNA"/>
</dbReference>
<dbReference type="OrthoDB" id="9766860at2"/>
<dbReference type="PATRIC" id="fig|266128.3.peg.597"/>
<sequence length="398" mass="42255">MSQNPSDNPNDPGMVDPALVNNPYLNAARAEPVPDLDAAAPQLRVEENQRMNRKALMFLGLLILLVLGMAWLMLGRSSKPDKPAAAPREERPYVPDTPTVARMPALPPPAEPVPMVPPLPLAEPMPMPSAGDDSTQMAAPRGPSLLARRIGDAGGLPDGMVAQSDVGMGMMPGPAGMPAGIGNDGGIQAQLKDVAQAGFLHRRDTLLQRGTYIRCVLETRVVTDHPGFTSCIVTEPVYSTTGQTLLLPRGSKVFGSYGGAMTDRVQVIWDRITTPNGVDVTMSSPGVDGLGGAGHPGDLDNHWGQKISSALLISLVADGFKYAAAEHGPREYEIGANGTIVSTPYESATARTMERMANDVLTQQLNRKPTVTINQGTVVNVYVARDVDFSAVVANLKR</sequence>
<dbReference type="GO" id="GO:0016020">
    <property type="term" value="C:membrane"/>
    <property type="evidence" value="ECO:0007669"/>
    <property type="project" value="UniProtKB-SubCell"/>
</dbReference>
<dbReference type="STRING" id="266128.ABB25_08655"/>
<comment type="subcellular location">
    <subcellularLocation>
        <location evidence="1">Membrane</location>
        <topology evidence="1">Single-pass membrane protein</topology>
    </subcellularLocation>
</comment>
<dbReference type="Gene3D" id="2.40.128.260">
    <property type="entry name" value="Type IV secretion system, VirB10/TraB/TrbI"/>
    <property type="match status" value="2"/>
</dbReference>
<dbReference type="CDD" id="cd16429">
    <property type="entry name" value="VirB10"/>
    <property type="match status" value="1"/>
</dbReference>
<evidence type="ECO:0000256" key="1">
    <source>
        <dbReference type="ARBA" id="ARBA00004167"/>
    </source>
</evidence>
<evidence type="ECO:0000256" key="7">
    <source>
        <dbReference type="SAM" id="Phobius"/>
    </source>
</evidence>
<organism evidence="8 9">
    <name type="scientific">Stenotrophomonas koreensis</name>
    <dbReference type="NCBI Taxonomy" id="266128"/>
    <lineage>
        <taxon>Bacteria</taxon>
        <taxon>Pseudomonadati</taxon>
        <taxon>Pseudomonadota</taxon>
        <taxon>Gammaproteobacteria</taxon>
        <taxon>Lysobacterales</taxon>
        <taxon>Lysobacteraceae</taxon>
        <taxon>Stenotrophomonas</taxon>
    </lineage>
</organism>
<proteinExistence type="inferred from homology"/>
<evidence type="ECO:0000256" key="6">
    <source>
        <dbReference type="SAM" id="MobiDB-lite"/>
    </source>
</evidence>
<keyword evidence="5 7" id="KW-0472">Membrane</keyword>
<evidence type="ECO:0000313" key="9">
    <source>
        <dbReference type="Proteomes" id="UP000051254"/>
    </source>
</evidence>
<keyword evidence="9" id="KW-1185">Reference proteome</keyword>
<feature type="region of interest" description="Disordered" evidence="6">
    <location>
        <begin position="1"/>
        <end position="20"/>
    </location>
</feature>
<reference evidence="8 9" key="1">
    <citation type="submission" date="2015-05" db="EMBL/GenBank/DDBJ databases">
        <title>Genome sequencing and analysis of members of genus Stenotrophomonas.</title>
        <authorList>
            <person name="Patil P.P."/>
            <person name="Midha S."/>
            <person name="Patil P.B."/>
        </authorList>
    </citation>
    <scope>NUCLEOTIDE SEQUENCE [LARGE SCALE GENOMIC DNA]</scope>
    <source>
        <strain evidence="8 9">DSM 17805</strain>
    </source>
</reference>
<gene>
    <name evidence="8" type="ORF">ABB25_08655</name>
</gene>
<dbReference type="InterPro" id="IPR005498">
    <property type="entry name" value="T4SS_VirB10/TraB/TrbI"/>
</dbReference>
<keyword evidence="4 7" id="KW-1133">Transmembrane helix</keyword>
<evidence type="ECO:0000313" key="8">
    <source>
        <dbReference type="EMBL" id="KRG57879.1"/>
    </source>
</evidence>
<evidence type="ECO:0000256" key="3">
    <source>
        <dbReference type="ARBA" id="ARBA00022692"/>
    </source>
</evidence>
<evidence type="ECO:0000256" key="4">
    <source>
        <dbReference type="ARBA" id="ARBA00022989"/>
    </source>
</evidence>
<dbReference type="Pfam" id="PF03743">
    <property type="entry name" value="TrbI"/>
    <property type="match status" value="1"/>
</dbReference>
<dbReference type="InterPro" id="IPR042217">
    <property type="entry name" value="T4SS_VirB10/TrbI"/>
</dbReference>
<feature type="compositionally biased region" description="Basic and acidic residues" evidence="6">
    <location>
        <begin position="78"/>
        <end position="93"/>
    </location>
</feature>
<evidence type="ECO:0008006" key="10">
    <source>
        <dbReference type="Google" id="ProtNLM"/>
    </source>
</evidence>
<evidence type="ECO:0000256" key="5">
    <source>
        <dbReference type="ARBA" id="ARBA00023136"/>
    </source>
</evidence>
<feature type="transmembrane region" description="Helical" evidence="7">
    <location>
        <begin position="55"/>
        <end position="74"/>
    </location>
</feature>
<evidence type="ECO:0000256" key="2">
    <source>
        <dbReference type="ARBA" id="ARBA00010265"/>
    </source>
</evidence>
<accession>A0A0R0BW70</accession>
<name>A0A0R0BW70_9GAMM</name>
<feature type="region of interest" description="Disordered" evidence="6">
    <location>
        <begin position="78"/>
        <end position="112"/>
    </location>
</feature>
<dbReference type="AlphaFoldDB" id="A0A0R0BW70"/>